<proteinExistence type="predicted"/>
<name>A0AAV5GQW7_9BASI</name>
<comment type="caution">
    <text evidence="4">The sequence shown here is derived from an EMBL/GenBank/DDBJ whole genome shotgun (WGS) entry which is preliminary data.</text>
</comment>
<dbReference type="Proteomes" id="UP001342314">
    <property type="component" value="Unassembled WGS sequence"/>
</dbReference>
<feature type="region of interest" description="Disordered" evidence="2">
    <location>
        <begin position="48"/>
        <end position="67"/>
    </location>
</feature>
<feature type="domain" description="Serine hydrolase" evidence="3">
    <location>
        <begin position="3"/>
        <end position="227"/>
    </location>
</feature>
<reference evidence="4 5" key="1">
    <citation type="submission" date="2021-12" db="EMBL/GenBank/DDBJ databases">
        <title>High titer production of polyol ester of fatty acids by Rhodotorula paludigena BS15 towards product separation-free biomass refinery.</title>
        <authorList>
            <person name="Mano J."/>
            <person name="Ono H."/>
            <person name="Tanaka T."/>
            <person name="Naito K."/>
            <person name="Sushida H."/>
            <person name="Ike M."/>
            <person name="Tokuyasu K."/>
            <person name="Kitaoka M."/>
        </authorList>
    </citation>
    <scope>NUCLEOTIDE SEQUENCE [LARGE SCALE GENOMIC DNA]</scope>
    <source>
        <strain evidence="4 5">BS15</strain>
    </source>
</reference>
<evidence type="ECO:0000313" key="5">
    <source>
        <dbReference type="Proteomes" id="UP001342314"/>
    </source>
</evidence>
<evidence type="ECO:0000256" key="2">
    <source>
        <dbReference type="SAM" id="MobiDB-lite"/>
    </source>
</evidence>
<evidence type="ECO:0000313" key="4">
    <source>
        <dbReference type="EMBL" id="GJN91639.1"/>
    </source>
</evidence>
<dbReference type="EMBL" id="BQKY01000009">
    <property type="protein sequence ID" value="GJN91639.1"/>
    <property type="molecule type" value="Genomic_DNA"/>
</dbReference>
<keyword evidence="5" id="KW-1185">Reference proteome</keyword>
<dbReference type="GO" id="GO:0005634">
    <property type="term" value="C:nucleus"/>
    <property type="evidence" value="ECO:0007669"/>
    <property type="project" value="TreeGrafter"/>
</dbReference>
<dbReference type="Gene3D" id="3.40.50.1820">
    <property type="entry name" value="alpha/beta hydrolase"/>
    <property type="match status" value="1"/>
</dbReference>
<dbReference type="InterPro" id="IPR005645">
    <property type="entry name" value="FSH-like_dom"/>
</dbReference>
<dbReference type="AlphaFoldDB" id="A0AAV5GQW7"/>
<protein>
    <recommendedName>
        <fullName evidence="3">Serine hydrolase domain-containing protein</fullName>
    </recommendedName>
</protein>
<dbReference type="Pfam" id="PF03959">
    <property type="entry name" value="FSH1"/>
    <property type="match status" value="1"/>
</dbReference>
<evidence type="ECO:0000259" key="3">
    <source>
        <dbReference type="Pfam" id="PF03959"/>
    </source>
</evidence>
<dbReference type="SUPFAM" id="SSF53474">
    <property type="entry name" value="alpha/beta-Hydrolases"/>
    <property type="match status" value="1"/>
</dbReference>
<dbReference type="InterPro" id="IPR029058">
    <property type="entry name" value="AB_hydrolase_fold"/>
</dbReference>
<organism evidence="4 5">
    <name type="scientific">Rhodotorula paludigena</name>
    <dbReference type="NCBI Taxonomy" id="86838"/>
    <lineage>
        <taxon>Eukaryota</taxon>
        <taxon>Fungi</taxon>
        <taxon>Dikarya</taxon>
        <taxon>Basidiomycota</taxon>
        <taxon>Pucciniomycotina</taxon>
        <taxon>Microbotryomycetes</taxon>
        <taxon>Sporidiobolales</taxon>
        <taxon>Sporidiobolaceae</taxon>
        <taxon>Rhodotorula</taxon>
    </lineage>
</organism>
<dbReference type="GO" id="GO:0016787">
    <property type="term" value="F:hydrolase activity"/>
    <property type="evidence" value="ECO:0007669"/>
    <property type="project" value="UniProtKB-KW"/>
</dbReference>
<sequence length="265" mass="28603">MVPRILMLPGYTQNAAIFSGRLGALRRSLKDSAELVFIDPPHVVEMPTDPSDFKTKFDSDASAAPTSEADTPRAWWFAESQDGKYRKFTKFDETLQYLRGILEKSGPFDGVFGFSQGAACAAMLAALCENPSLDPIFAEPSSDPNVQWPPKPFQFAILSAGFFPLDPRTSAYFDTKPKTPTLHILGKGDTIVGEERSVPLTQAFDGARVEWHEGGHHTPSKASWRKFIQAYIEAFGDGGGGVEAANSLASPSGSGADTPVEGGKL</sequence>
<gene>
    <name evidence="4" type="ORF">Rhopal_004662-T1</name>
</gene>
<evidence type="ECO:0000256" key="1">
    <source>
        <dbReference type="ARBA" id="ARBA00022801"/>
    </source>
</evidence>
<keyword evidence="1" id="KW-0378">Hydrolase</keyword>
<accession>A0AAV5GQW7</accession>
<dbReference type="GO" id="GO:0005737">
    <property type="term" value="C:cytoplasm"/>
    <property type="evidence" value="ECO:0007669"/>
    <property type="project" value="TreeGrafter"/>
</dbReference>
<dbReference type="PANTHER" id="PTHR48070">
    <property type="entry name" value="ESTERASE OVCA2"/>
    <property type="match status" value="1"/>
</dbReference>
<dbReference type="PANTHER" id="PTHR48070:SF6">
    <property type="entry name" value="ESTERASE OVCA2"/>
    <property type="match status" value="1"/>
</dbReference>
<dbReference type="InterPro" id="IPR050593">
    <property type="entry name" value="LovG"/>
</dbReference>